<keyword evidence="4 8" id="KW-1133">Transmembrane helix</keyword>
<gene>
    <name evidence="10" type="ORF">SAMN05421804_101322</name>
</gene>
<evidence type="ECO:0000256" key="4">
    <source>
        <dbReference type="ARBA" id="ARBA00022989"/>
    </source>
</evidence>
<feature type="domain" description="V-ATPase proteolipid subunit C-like" evidence="9">
    <location>
        <begin position="86"/>
        <end position="145"/>
    </location>
</feature>
<dbReference type="InterPro" id="IPR000454">
    <property type="entry name" value="ATP_synth_F0_csu"/>
</dbReference>
<dbReference type="CDD" id="cd18120">
    <property type="entry name" value="ATP-synt_Vo_Ao_c"/>
    <property type="match status" value="1"/>
</dbReference>
<dbReference type="GO" id="GO:0033177">
    <property type="term" value="C:proton-transporting two-sector ATPase complex, proton-transporting domain"/>
    <property type="evidence" value="ECO:0007669"/>
    <property type="project" value="InterPro"/>
</dbReference>
<dbReference type="EMBL" id="FNDZ01000001">
    <property type="protein sequence ID" value="SDH96092.1"/>
    <property type="molecule type" value="Genomic_DNA"/>
</dbReference>
<evidence type="ECO:0000259" key="9">
    <source>
        <dbReference type="Pfam" id="PF00137"/>
    </source>
</evidence>
<dbReference type="Proteomes" id="UP000183255">
    <property type="component" value="Unassembled WGS sequence"/>
</dbReference>
<evidence type="ECO:0000256" key="7">
    <source>
        <dbReference type="ARBA" id="ARBA00032887"/>
    </source>
</evidence>
<dbReference type="InterPro" id="IPR002379">
    <property type="entry name" value="ATPase_proteolipid_c-like_dom"/>
</dbReference>
<dbReference type="GO" id="GO:0015986">
    <property type="term" value="P:proton motive force-driven ATP synthesis"/>
    <property type="evidence" value="ECO:0007669"/>
    <property type="project" value="InterPro"/>
</dbReference>
<dbReference type="GO" id="GO:0015078">
    <property type="term" value="F:proton transmembrane transporter activity"/>
    <property type="evidence" value="ECO:0007669"/>
    <property type="project" value="InterPro"/>
</dbReference>
<reference evidence="10 11" key="1">
    <citation type="submission" date="2016-10" db="EMBL/GenBank/DDBJ databases">
        <authorList>
            <person name="de Groot N.N."/>
        </authorList>
    </citation>
    <scope>NUCLEOTIDE SEQUENCE [LARGE SCALE GENOMIC DNA]</scope>
    <source>
        <strain evidence="10 11">CGMCC 1.5058</strain>
    </source>
</reference>
<feature type="transmembrane region" description="Helical" evidence="8">
    <location>
        <begin position="38"/>
        <end position="65"/>
    </location>
</feature>
<comment type="subcellular location">
    <subcellularLocation>
        <location evidence="1">Membrane</location>
        <topology evidence="1">Multi-pass membrane protein</topology>
    </subcellularLocation>
</comment>
<feature type="transmembrane region" description="Helical" evidence="8">
    <location>
        <begin position="7"/>
        <end position="26"/>
    </location>
</feature>
<name>A0A1G8GNY5_9CLOT</name>
<evidence type="ECO:0000256" key="3">
    <source>
        <dbReference type="ARBA" id="ARBA00022692"/>
    </source>
</evidence>
<sequence>MLNMIELLVPMVLIVLISLPLIKVFKGNMSAQSAKTRLITHIVMFFVVVIGSVLFSVGDFSVLAAEGTAAAGESITGTIAQGLGFISAALATGMSALGAGIAVAAAAPAAIGAFSENEKNFGKSLIFVALGEGVAIYGLLISILIINKL</sequence>
<dbReference type="SUPFAM" id="SSF81333">
    <property type="entry name" value="F1F0 ATP synthase subunit C"/>
    <property type="match status" value="1"/>
</dbReference>
<evidence type="ECO:0000256" key="2">
    <source>
        <dbReference type="ARBA" id="ARBA00006704"/>
    </source>
</evidence>
<dbReference type="InterPro" id="IPR035921">
    <property type="entry name" value="F/V-ATP_Csub_sf"/>
</dbReference>
<dbReference type="Gene3D" id="1.20.120.610">
    <property type="entry name" value="lithium bound rotor ring of v- atpase"/>
    <property type="match status" value="1"/>
</dbReference>
<dbReference type="Pfam" id="PF00137">
    <property type="entry name" value="ATP-synt_C"/>
    <property type="match status" value="1"/>
</dbReference>
<keyword evidence="5 8" id="KW-0472">Membrane</keyword>
<accession>A0A1G8GNY5</accession>
<feature type="transmembrane region" description="Helical" evidence="8">
    <location>
        <begin position="125"/>
        <end position="146"/>
    </location>
</feature>
<organism evidence="10 11">
    <name type="scientific">Proteiniclasticum ruminis</name>
    <dbReference type="NCBI Taxonomy" id="398199"/>
    <lineage>
        <taxon>Bacteria</taxon>
        <taxon>Bacillati</taxon>
        <taxon>Bacillota</taxon>
        <taxon>Clostridia</taxon>
        <taxon>Eubacteriales</taxon>
        <taxon>Clostridiaceae</taxon>
        <taxon>Proteiniclasticum</taxon>
    </lineage>
</organism>
<dbReference type="RefSeq" id="WP_031573219.1">
    <property type="nucleotide sequence ID" value="NZ_DAMANS010000006.1"/>
</dbReference>
<evidence type="ECO:0000256" key="6">
    <source>
        <dbReference type="ARBA" id="ARBA00032200"/>
    </source>
</evidence>
<feature type="transmembrane region" description="Helical" evidence="8">
    <location>
        <begin position="85"/>
        <end position="113"/>
    </location>
</feature>
<dbReference type="GO" id="GO:0045259">
    <property type="term" value="C:proton-transporting ATP synthase complex"/>
    <property type="evidence" value="ECO:0007669"/>
    <property type="project" value="InterPro"/>
</dbReference>
<comment type="similarity">
    <text evidence="2">Belongs to the ATPase C chain family.</text>
</comment>
<evidence type="ECO:0000256" key="1">
    <source>
        <dbReference type="ARBA" id="ARBA00004141"/>
    </source>
</evidence>
<proteinExistence type="inferred from homology"/>
<evidence type="ECO:0000313" key="11">
    <source>
        <dbReference type="Proteomes" id="UP000183255"/>
    </source>
</evidence>
<evidence type="ECO:0000256" key="5">
    <source>
        <dbReference type="ARBA" id="ARBA00023136"/>
    </source>
</evidence>
<protein>
    <recommendedName>
        <fullName evidence="6">ATP synthase F(0) sector subunit c</fullName>
    </recommendedName>
    <alternativeName>
        <fullName evidence="7">F-type ATPase subunit c</fullName>
    </alternativeName>
</protein>
<keyword evidence="3 8" id="KW-0812">Transmembrane</keyword>
<evidence type="ECO:0000256" key="8">
    <source>
        <dbReference type="SAM" id="Phobius"/>
    </source>
</evidence>
<dbReference type="PRINTS" id="PR00124">
    <property type="entry name" value="ATPASEC"/>
</dbReference>
<dbReference type="AlphaFoldDB" id="A0A1G8GNY5"/>
<evidence type="ECO:0000313" key="10">
    <source>
        <dbReference type="EMBL" id="SDH96092.1"/>
    </source>
</evidence>